<name>A0A8H6YGE3_9AGAR</name>
<dbReference type="OrthoDB" id="3210262at2759"/>
<evidence type="ECO:0000313" key="2">
    <source>
        <dbReference type="Proteomes" id="UP000620124"/>
    </source>
</evidence>
<accession>A0A8H6YGE3</accession>
<dbReference type="Proteomes" id="UP000620124">
    <property type="component" value="Unassembled WGS sequence"/>
</dbReference>
<reference evidence="1" key="1">
    <citation type="submission" date="2020-05" db="EMBL/GenBank/DDBJ databases">
        <title>Mycena genomes resolve the evolution of fungal bioluminescence.</title>
        <authorList>
            <person name="Tsai I.J."/>
        </authorList>
    </citation>
    <scope>NUCLEOTIDE SEQUENCE</scope>
    <source>
        <strain evidence="1">CCC161011</strain>
    </source>
</reference>
<organism evidence="1 2">
    <name type="scientific">Mycena venus</name>
    <dbReference type="NCBI Taxonomy" id="2733690"/>
    <lineage>
        <taxon>Eukaryota</taxon>
        <taxon>Fungi</taxon>
        <taxon>Dikarya</taxon>
        <taxon>Basidiomycota</taxon>
        <taxon>Agaricomycotina</taxon>
        <taxon>Agaricomycetes</taxon>
        <taxon>Agaricomycetidae</taxon>
        <taxon>Agaricales</taxon>
        <taxon>Marasmiineae</taxon>
        <taxon>Mycenaceae</taxon>
        <taxon>Mycena</taxon>
    </lineage>
</organism>
<proteinExistence type="predicted"/>
<comment type="caution">
    <text evidence="1">The sequence shown here is derived from an EMBL/GenBank/DDBJ whole genome shotgun (WGS) entry which is preliminary data.</text>
</comment>
<dbReference type="AlphaFoldDB" id="A0A8H6YGE3"/>
<evidence type="ECO:0000313" key="1">
    <source>
        <dbReference type="EMBL" id="KAF7358231.1"/>
    </source>
</evidence>
<sequence>MELFSDPANGGGAFERYKTDAYYNVASVQSPSLSISAMKFTFAALAALATLALPTLAQLTATQIVAGINLVSNISQNSNNVLSPLSTSTDGATVQTMSQTLVNNFNTIINDVSALTTGLEATPPIEVTEANHSRRQTAGSTIVAALDNFVAVHQAFLATVIGKHSIFAQFQVTAPIAAVLRSLEAQIDSFAFALINVIPQNARRAIEPQLGSITSDQSALDTAVGNTVTTYSQTCIPSPLYPIILPVCTSA</sequence>
<dbReference type="EMBL" id="JACAZI010000006">
    <property type="protein sequence ID" value="KAF7358231.1"/>
    <property type="molecule type" value="Genomic_DNA"/>
</dbReference>
<protein>
    <submittedName>
        <fullName evidence="1">Uncharacterized protein</fullName>
    </submittedName>
</protein>
<gene>
    <name evidence="1" type="ORF">MVEN_00871900</name>
</gene>
<keyword evidence="2" id="KW-1185">Reference proteome</keyword>